<dbReference type="OrthoDB" id="3473305at2759"/>
<keyword evidence="2" id="KW-1185">Reference proteome</keyword>
<dbReference type="AlphaFoldDB" id="A0A4S8R2H7"/>
<evidence type="ECO:0000313" key="1">
    <source>
        <dbReference type="EMBL" id="THV52047.1"/>
    </source>
</evidence>
<dbReference type="EMBL" id="PQXL01000091">
    <property type="protein sequence ID" value="THV52047.1"/>
    <property type="molecule type" value="Genomic_DNA"/>
</dbReference>
<evidence type="ECO:0000313" key="2">
    <source>
        <dbReference type="Proteomes" id="UP000308671"/>
    </source>
</evidence>
<comment type="caution">
    <text evidence="1">The sequence shown here is derived from an EMBL/GenBank/DDBJ whole genome shotgun (WGS) entry which is preliminary data.</text>
</comment>
<protein>
    <submittedName>
        <fullName evidence="1">Uncharacterized protein</fullName>
    </submittedName>
</protein>
<name>A0A4S8R2H7_9HELO</name>
<gene>
    <name evidence="1" type="ORF">BGAL_0091g00320</name>
</gene>
<proteinExistence type="predicted"/>
<reference evidence="1 2" key="1">
    <citation type="submission" date="2017-12" db="EMBL/GenBank/DDBJ databases">
        <title>Comparative genomics of Botrytis spp.</title>
        <authorList>
            <person name="Valero-Jimenez C.A."/>
            <person name="Tapia P."/>
            <person name="Veloso J."/>
            <person name="Silva-Moreno E."/>
            <person name="Staats M."/>
            <person name="Valdes J.H."/>
            <person name="Van Kan J.A.L."/>
        </authorList>
    </citation>
    <scope>NUCLEOTIDE SEQUENCE [LARGE SCALE GENOMIC DNA]</scope>
    <source>
        <strain evidence="1 2">MUCL435</strain>
    </source>
</reference>
<accession>A0A4S8R2H7</accession>
<sequence length="242" mass="27545">MSDATTPTGLHVCKESRDETLRFYKLCFAADPLNARIYFNINCDVPYLVAEPLNPHFYNLYNVDCPFTTFSEDCQEVTYLRLFSIAHAAIRNNIKAVCLENCRYLAIAYEGPPMHLFGQNCQVFDLAGNYFRTQNLYYGEPRQQILRQRLGEIFGTSKFTLIDGCPPISPIDWALDPSSQPPDSFVPLIEQVWAADFHGFNDIVWQLIEQKVNTTSDEERKSSSLEESPASLGLASLYSRIT</sequence>
<dbReference type="Proteomes" id="UP000308671">
    <property type="component" value="Unassembled WGS sequence"/>
</dbReference>
<organism evidence="1 2">
    <name type="scientific">Botrytis galanthina</name>
    <dbReference type="NCBI Taxonomy" id="278940"/>
    <lineage>
        <taxon>Eukaryota</taxon>
        <taxon>Fungi</taxon>
        <taxon>Dikarya</taxon>
        <taxon>Ascomycota</taxon>
        <taxon>Pezizomycotina</taxon>
        <taxon>Leotiomycetes</taxon>
        <taxon>Helotiales</taxon>
        <taxon>Sclerotiniaceae</taxon>
        <taxon>Botrytis</taxon>
    </lineage>
</organism>